<feature type="compositionally biased region" description="Gly residues" evidence="1">
    <location>
        <begin position="837"/>
        <end position="851"/>
    </location>
</feature>
<feature type="region of interest" description="Disordered" evidence="1">
    <location>
        <begin position="631"/>
        <end position="694"/>
    </location>
</feature>
<feature type="compositionally biased region" description="Basic and acidic residues" evidence="1">
    <location>
        <begin position="593"/>
        <end position="605"/>
    </location>
</feature>
<feature type="domain" description="Skg3/CAF120-like PH-like" evidence="2">
    <location>
        <begin position="250"/>
        <end position="483"/>
    </location>
</feature>
<evidence type="ECO:0000313" key="4">
    <source>
        <dbReference type="Proteomes" id="UP000799118"/>
    </source>
</evidence>
<sequence>MHGLGLGLGEQVIRGRRHFFRFVGRINRRGSRVSLRRGTYPCNEHRPWISQDHNHSPRLPQRLLPPLPSPQHPPPQPRYIPKSAPSSPSPSPTPTKSTFQAPSSDVSSAIPRATNPPKTRDGYPFGLSWAEPHSPHGIWMLFREAEKKGTEVPPSYINMTDAFVQVLGSVTIPGDPGKGVEEKKYTNVLTLNTAGCNLLLFACPDTKSLISWASALRLSAWEKSRLEEIYTAHLIRITLSARDIPTTLIRNRLEGWVRIRIASQTEWKLVWMVVKGATGTGAGTDELGRVQSNTPSLSKDPAQKKKRISSFFGAGNGHGQPSSIVEPPSGPMVSFYTSPPQGLYPSSGAPTASSKLRLNRKNASNTNPLLTLPIISQVFAVYPERPELISRSTLFKIEGCFGDEEGAGSMRRREGWVLVMPQVEQGGATSQSQASAPNSTGGAGLSPAAEMLKWIIALHDAFNLYGRPQAWTWDPREPQGLMFAYPVGPHKDLLFLDRELAETLDPRDDRTSSVRSALIGILGERMRLGGPNPAPNSMPTLPAGPGSNAGGPRSPTVGAGGGDIAPASRIPSGPQFQLPPLSFDSNRDEEDRDRDREDMGREMDRERALLTPITERSSVYTMQTTVTNFTGGGTLSGVGGVSVSPVPEEREMQNGSASPKVPEKDRVSLSGSLRRRGDLSAGGGGKSSFDSGTGFSFANAVNTALPPSRSGTVDSFSTNFNTSTNTPPTRSSTMSASTPTSSTTRSPPPPGSPSMSSVLTSPYEQGQQQTPPQGFAQLQGQGQASTQFRDRDRASVQSFADKASVLTSPYSPAGSVDGHGQPGYGGASSPSWSQLGLGLGSSFGVGDGTGSGSSRRIPTTIRELDGDGDSDGDLDEASRQGQRKGQGGEDDEEDDDDESPDLRNRYQDVTSRGPSIPTPTPEVNPLQAATWANVNAKASPQGSPILQTASPSPPRVHQLSLQYRADSVLSAGNHPAHVRHNDT</sequence>
<dbReference type="Pfam" id="PF25381">
    <property type="entry name" value="PH_26"/>
    <property type="match status" value="1"/>
</dbReference>
<feature type="compositionally biased region" description="Acidic residues" evidence="1">
    <location>
        <begin position="888"/>
        <end position="899"/>
    </location>
</feature>
<gene>
    <name evidence="3" type="ORF">BT96DRAFT_359190</name>
</gene>
<feature type="compositionally biased region" description="Basic and acidic residues" evidence="1">
    <location>
        <begin position="43"/>
        <end position="55"/>
    </location>
</feature>
<keyword evidence="4" id="KW-1185">Reference proteome</keyword>
<reference evidence="3" key="1">
    <citation type="journal article" date="2019" name="Environ. Microbiol.">
        <title>Fungal ecological strategies reflected in gene transcription - a case study of two litter decomposers.</title>
        <authorList>
            <person name="Barbi F."/>
            <person name="Kohler A."/>
            <person name="Barry K."/>
            <person name="Baskaran P."/>
            <person name="Daum C."/>
            <person name="Fauchery L."/>
            <person name="Ihrmark K."/>
            <person name="Kuo A."/>
            <person name="LaButti K."/>
            <person name="Lipzen A."/>
            <person name="Morin E."/>
            <person name="Grigoriev I.V."/>
            <person name="Henrissat B."/>
            <person name="Lindahl B."/>
            <person name="Martin F."/>
        </authorList>
    </citation>
    <scope>NUCLEOTIDE SEQUENCE</scope>
    <source>
        <strain evidence="3">JB14</strain>
    </source>
</reference>
<feature type="compositionally biased region" description="Gly residues" evidence="1">
    <location>
        <begin position="631"/>
        <end position="640"/>
    </location>
</feature>
<proteinExistence type="predicted"/>
<feature type="compositionally biased region" description="Acidic residues" evidence="1">
    <location>
        <begin position="866"/>
        <end position="875"/>
    </location>
</feature>
<feature type="region of interest" description="Disordered" evidence="1">
    <location>
        <begin position="706"/>
        <end position="957"/>
    </location>
</feature>
<dbReference type="OrthoDB" id="5563754at2759"/>
<dbReference type="InterPro" id="IPR058155">
    <property type="entry name" value="Skg3/CAF120-like_PH"/>
</dbReference>
<dbReference type="Proteomes" id="UP000799118">
    <property type="component" value="Unassembled WGS sequence"/>
</dbReference>
<name>A0A6A4I0A8_9AGAR</name>
<feature type="region of interest" description="Disordered" evidence="1">
    <location>
        <begin position="525"/>
        <end position="605"/>
    </location>
</feature>
<feature type="region of interest" description="Disordered" evidence="1">
    <location>
        <begin position="37"/>
        <end position="126"/>
    </location>
</feature>
<feature type="compositionally biased region" description="Pro residues" evidence="1">
    <location>
        <begin position="63"/>
        <end position="78"/>
    </location>
</feature>
<feature type="compositionally biased region" description="Low complexity" evidence="1">
    <location>
        <begin position="715"/>
        <end position="745"/>
    </location>
</feature>
<evidence type="ECO:0000256" key="1">
    <source>
        <dbReference type="SAM" id="MobiDB-lite"/>
    </source>
</evidence>
<feature type="compositionally biased region" description="Low complexity" evidence="1">
    <location>
        <begin position="773"/>
        <end position="784"/>
    </location>
</feature>
<dbReference type="EMBL" id="ML769411">
    <property type="protein sequence ID" value="KAE9405152.1"/>
    <property type="molecule type" value="Genomic_DNA"/>
</dbReference>
<feature type="compositionally biased region" description="Polar residues" evidence="1">
    <location>
        <begin position="758"/>
        <end position="772"/>
    </location>
</feature>
<feature type="compositionally biased region" description="Polar residues" evidence="1">
    <location>
        <begin position="930"/>
        <end position="950"/>
    </location>
</feature>
<organism evidence="3 4">
    <name type="scientific">Gymnopus androsaceus JB14</name>
    <dbReference type="NCBI Taxonomy" id="1447944"/>
    <lineage>
        <taxon>Eukaryota</taxon>
        <taxon>Fungi</taxon>
        <taxon>Dikarya</taxon>
        <taxon>Basidiomycota</taxon>
        <taxon>Agaricomycotina</taxon>
        <taxon>Agaricomycetes</taxon>
        <taxon>Agaricomycetidae</taxon>
        <taxon>Agaricales</taxon>
        <taxon>Marasmiineae</taxon>
        <taxon>Omphalotaceae</taxon>
        <taxon>Gymnopus</taxon>
    </lineage>
</organism>
<accession>A0A6A4I0A8</accession>
<evidence type="ECO:0000259" key="2">
    <source>
        <dbReference type="Pfam" id="PF25381"/>
    </source>
</evidence>
<evidence type="ECO:0000313" key="3">
    <source>
        <dbReference type="EMBL" id="KAE9405152.1"/>
    </source>
</evidence>
<dbReference type="AlphaFoldDB" id="A0A6A4I0A8"/>
<protein>
    <recommendedName>
        <fullName evidence="2">Skg3/CAF120-like PH-like domain-containing protein</fullName>
    </recommendedName>
</protein>